<gene>
    <name evidence="3" type="ORF">AAIG11_10975</name>
</gene>
<dbReference type="Pfam" id="PF17866">
    <property type="entry name" value="AAA_lid_6"/>
    <property type="match status" value="1"/>
</dbReference>
<keyword evidence="1" id="KW-0812">Transmembrane</keyword>
<dbReference type="InterPro" id="IPR041627">
    <property type="entry name" value="AAA_lid_6"/>
</dbReference>
<evidence type="ECO:0000313" key="3">
    <source>
        <dbReference type="EMBL" id="MEN1761001.1"/>
    </source>
</evidence>
<dbReference type="EMBL" id="JBCITM010000010">
    <property type="protein sequence ID" value="MEN1761001.1"/>
    <property type="molecule type" value="Genomic_DNA"/>
</dbReference>
<protein>
    <recommendedName>
        <fullName evidence="2">CbbX AAA lid domain-containing protein</fullName>
    </recommendedName>
</protein>
<feature type="transmembrane region" description="Helical" evidence="1">
    <location>
        <begin position="6"/>
        <end position="23"/>
    </location>
</feature>
<keyword evidence="4" id="KW-1185">Reference proteome</keyword>
<proteinExistence type="predicted"/>
<feature type="domain" description="CbbX AAA lid" evidence="2">
    <location>
        <begin position="25"/>
        <end position="72"/>
    </location>
</feature>
<dbReference type="RefSeq" id="WP_343186315.1">
    <property type="nucleotide sequence ID" value="NZ_JBCITM010000010.1"/>
</dbReference>
<sequence length="77" mass="8953">MFKVCAGNYFFVFLIAIYCIFRLPNTNKNENFANGRMARNIYDDLVMNHARRVVSIDDVGREELSLLSDKDFVLSIQ</sequence>
<dbReference type="Proteomes" id="UP001407405">
    <property type="component" value="Unassembled WGS sequence"/>
</dbReference>
<name>A0ABU9VV20_9CLOT</name>
<keyword evidence="1" id="KW-0472">Membrane</keyword>
<evidence type="ECO:0000313" key="4">
    <source>
        <dbReference type="Proteomes" id="UP001407405"/>
    </source>
</evidence>
<comment type="caution">
    <text evidence="3">The sequence shown here is derived from an EMBL/GenBank/DDBJ whole genome shotgun (WGS) entry which is preliminary data.</text>
</comment>
<evidence type="ECO:0000259" key="2">
    <source>
        <dbReference type="Pfam" id="PF17866"/>
    </source>
</evidence>
<evidence type="ECO:0000256" key="1">
    <source>
        <dbReference type="SAM" id="Phobius"/>
    </source>
</evidence>
<accession>A0ABU9VV20</accession>
<keyword evidence="1" id="KW-1133">Transmembrane helix</keyword>
<dbReference type="Gene3D" id="1.10.8.60">
    <property type="match status" value="1"/>
</dbReference>
<organism evidence="3 4">
    <name type="scientific">Anoxynatronum sibiricum</name>
    <dbReference type="NCBI Taxonomy" id="210623"/>
    <lineage>
        <taxon>Bacteria</taxon>
        <taxon>Bacillati</taxon>
        <taxon>Bacillota</taxon>
        <taxon>Clostridia</taxon>
        <taxon>Eubacteriales</taxon>
        <taxon>Clostridiaceae</taxon>
        <taxon>Anoxynatronum</taxon>
    </lineage>
</organism>
<reference evidence="3 4" key="1">
    <citation type="submission" date="2024-04" db="EMBL/GenBank/DDBJ databases">
        <title>Genome sequencing and metabolic network reconstruction of aminoacids and betaine degradation by Anoxynatronum sibiricum.</title>
        <authorList>
            <person name="Detkova E.N."/>
            <person name="Boltjanskaja Y.V."/>
            <person name="Mardanov A.V."/>
            <person name="Kevbrin V."/>
        </authorList>
    </citation>
    <scope>NUCLEOTIDE SEQUENCE [LARGE SCALE GENOMIC DNA]</scope>
    <source>
        <strain evidence="3 4">Z-7981</strain>
    </source>
</reference>